<comment type="subcellular location">
    <subcellularLocation>
        <location evidence="1">Nucleus</location>
    </subcellularLocation>
</comment>
<dbReference type="EMBL" id="CP093344">
    <property type="protein sequence ID" value="WOG88850.1"/>
    <property type="molecule type" value="Genomic_DNA"/>
</dbReference>
<evidence type="ECO:0000259" key="6">
    <source>
        <dbReference type="PROSITE" id="PS50863"/>
    </source>
</evidence>
<evidence type="ECO:0000313" key="8">
    <source>
        <dbReference type="EMBL" id="WOG88850.1"/>
    </source>
</evidence>
<proteinExistence type="predicted"/>
<evidence type="ECO:0000256" key="1">
    <source>
        <dbReference type="ARBA" id="ARBA00004123"/>
    </source>
</evidence>
<sequence length="314" mass="36034">MEYLFFVPDFFKFLTCEDISSNDLLIPEKICDMQRPILDANCIVCLRNGYKLPVFYDAENRKLVGFADLFADFGLVGGEVLLFESEGNGKFKVYILGEDGDEIQYPSIKHASQSSSSMAVEGFDGGWKFAKFLSFAHPTLDEIVPPMSFIHRFGSTIPEWVRYVLKNHDMFGGRYELLSGQLSGLSNVSQGLRLPNFDRLECMVFTYDGGNVFKLSLFDGRSVEIDLNVVPVAFKMLTNMWKKNDKIHVYKGGVSWEFEIKKSRSGNRTTIHGGWIQFRDYLQLNLGDRCFFRWIDESYRHFRVEVVKGDVENA</sequence>
<reference evidence="8" key="2">
    <citation type="submission" date="2022-03" db="EMBL/GenBank/DDBJ databases">
        <title>Draft title - Genomic analysis of global carrot germplasm unveils the trajectory of domestication and the origin of high carotenoid orange carrot.</title>
        <authorList>
            <person name="Iorizzo M."/>
            <person name="Ellison S."/>
            <person name="Senalik D."/>
            <person name="Macko-Podgorni A."/>
            <person name="Grzebelus D."/>
            <person name="Bostan H."/>
            <person name="Rolling W."/>
            <person name="Curaba J."/>
            <person name="Simon P."/>
        </authorList>
    </citation>
    <scope>NUCLEOTIDE SEQUENCE</scope>
    <source>
        <tissue evidence="8">Leaf</tissue>
    </source>
</reference>
<dbReference type="PANTHER" id="PTHR31920">
    <property type="entry name" value="B3 DOMAIN-CONTAINING"/>
    <property type="match status" value="1"/>
</dbReference>
<evidence type="ECO:0000256" key="2">
    <source>
        <dbReference type="ARBA" id="ARBA00023015"/>
    </source>
</evidence>
<dbReference type="PROSITE" id="PS50863">
    <property type="entry name" value="B3"/>
    <property type="match status" value="1"/>
</dbReference>
<dbReference type="GO" id="GO:0005634">
    <property type="term" value="C:nucleus"/>
    <property type="evidence" value="ECO:0007669"/>
    <property type="project" value="UniProtKB-SubCell"/>
</dbReference>
<feature type="domain" description="TF-B3" evidence="6">
    <location>
        <begin position="213"/>
        <end position="310"/>
    </location>
</feature>
<evidence type="ECO:0000256" key="5">
    <source>
        <dbReference type="ARBA" id="ARBA00023242"/>
    </source>
</evidence>
<keyword evidence="3" id="KW-0238">DNA-binding</keyword>
<dbReference type="AlphaFoldDB" id="A0A166EB65"/>
<keyword evidence="2" id="KW-0805">Transcription regulation</keyword>
<dbReference type="PANTHER" id="PTHR31920:SF132">
    <property type="entry name" value="TF-B3 DOMAIN-CONTAINING PROTEIN"/>
    <property type="match status" value="1"/>
</dbReference>
<dbReference type="Proteomes" id="UP000077755">
    <property type="component" value="Chromosome 2"/>
</dbReference>
<evidence type="ECO:0000313" key="7">
    <source>
        <dbReference type="EMBL" id="KZN06326.1"/>
    </source>
</evidence>
<dbReference type="Gramene" id="KZN06326">
    <property type="protein sequence ID" value="KZN06326"/>
    <property type="gene ID" value="DCAR_007163"/>
</dbReference>
<dbReference type="CDD" id="cd10017">
    <property type="entry name" value="B3_DNA"/>
    <property type="match status" value="1"/>
</dbReference>
<organism evidence="7">
    <name type="scientific">Daucus carota subsp. sativus</name>
    <name type="common">Carrot</name>
    <dbReference type="NCBI Taxonomy" id="79200"/>
    <lineage>
        <taxon>Eukaryota</taxon>
        <taxon>Viridiplantae</taxon>
        <taxon>Streptophyta</taxon>
        <taxon>Embryophyta</taxon>
        <taxon>Tracheophyta</taxon>
        <taxon>Spermatophyta</taxon>
        <taxon>Magnoliopsida</taxon>
        <taxon>eudicotyledons</taxon>
        <taxon>Gunneridae</taxon>
        <taxon>Pentapetalae</taxon>
        <taxon>asterids</taxon>
        <taxon>campanulids</taxon>
        <taxon>Apiales</taxon>
        <taxon>Apiaceae</taxon>
        <taxon>Apioideae</taxon>
        <taxon>Scandiceae</taxon>
        <taxon>Daucinae</taxon>
        <taxon>Daucus</taxon>
        <taxon>Daucus sect. Daucus</taxon>
    </lineage>
</organism>
<reference evidence="7" key="1">
    <citation type="journal article" date="2016" name="Nat. Genet.">
        <title>A high-quality carrot genome assembly provides new insights into carotenoid accumulation and asterid genome evolution.</title>
        <authorList>
            <person name="Iorizzo M."/>
            <person name="Ellison S."/>
            <person name="Senalik D."/>
            <person name="Zeng P."/>
            <person name="Satapoomin P."/>
            <person name="Huang J."/>
            <person name="Bowman M."/>
            <person name="Iovene M."/>
            <person name="Sanseverino W."/>
            <person name="Cavagnaro P."/>
            <person name="Yildiz M."/>
            <person name="Macko-Podgorni A."/>
            <person name="Moranska E."/>
            <person name="Grzebelus E."/>
            <person name="Grzebelus D."/>
            <person name="Ashrafi H."/>
            <person name="Zheng Z."/>
            <person name="Cheng S."/>
            <person name="Spooner D."/>
            <person name="Van Deynze A."/>
            <person name="Simon P."/>
        </authorList>
    </citation>
    <scope>NUCLEOTIDE SEQUENCE [LARGE SCALE GENOMIC DNA]</scope>
    <source>
        <tissue evidence="7">Leaf</tissue>
    </source>
</reference>
<dbReference type="SMART" id="SM01019">
    <property type="entry name" value="B3"/>
    <property type="match status" value="2"/>
</dbReference>
<evidence type="ECO:0000256" key="4">
    <source>
        <dbReference type="ARBA" id="ARBA00023163"/>
    </source>
</evidence>
<keyword evidence="4" id="KW-0804">Transcription</keyword>
<dbReference type="SUPFAM" id="SSF101936">
    <property type="entry name" value="DNA-binding pseudobarrel domain"/>
    <property type="match status" value="2"/>
</dbReference>
<keyword evidence="9" id="KW-1185">Reference proteome</keyword>
<name>A0A166EB65_DAUCS</name>
<dbReference type="InterPro" id="IPR015300">
    <property type="entry name" value="DNA-bd_pseudobarrel_sf"/>
</dbReference>
<protein>
    <recommendedName>
        <fullName evidence="6">TF-B3 domain-containing protein</fullName>
    </recommendedName>
</protein>
<evidence type="ECO:0000256" key="3">
    <source>
        <dbReference type="ARBA" id="ARBA00023125"/>
    </source>
</evidence>
<dbReference type="InterPro" id="IPR003340">
    <property type="entry name" value="B3_DNA-bd"/>
</dbReference>
<gene>
    <name evidence="7" type="ORF">DCAR_007163</name>
    <name evidence="8" type="ORF">DCAR_0208085</name>
</gene>
<dbReference type="InterPro" id="IPR050655">
    <property type="entry name" value="Plant_B3_domain"/>
</dbReference>
<dbReference type="Gene3D" id="2.40.330.10">
    <property type="entry name" value="DNA-binding pseudobarrel domain"/>
    <property type="match status" value="2"/>
</dbReference>
<accession>A0A166EB65</accession>
<evidence type="ECO:0000313" key="9">
    <source>
        <dbReference type="Proteomes" id="UP000077755"/>
    </source>
</evidence>
<dbReference type="GO" id="GO:0003677">
    <property type="term" value="F:DNA binding"/>
    <property type="evidence" value="ECO:0007669"/>
    <property type="project" value="UniProtKB-KW"/>
</dbReference>
<dbReference type="EMBL" id="LNRQ01000002">
    <property type="protein sequence ID" value="KZN06326.1"/>
    <property type="molecule type" value="Genomic_DNA"/>
</dbReference>
<keyword evidence="5" id="KW-0539">Nucleus</keyword>